<dbReference type="PATRIC" id="fig|1635277.3.peg.1650"/>
<dbReference type="PANTHER" id="PTHR43633:SF1">
    <property type="entry name" value="ALCOHOL DEHYDROGENASE YQHD"/>
    <property type="match status" value="1"/>
</dbReference>
<feature type="domain" description="Fe-containing alcohol dehydrogenase-like C-terminal" evidence="3">
    <location>
        <begin position="188"/>
        <end position="359"/>
    </location>
</feature>
<dbReference type="Gene3D" id="3.40.50.1970">
    <property type="match status" value="1"/>
</dbReference>
<comment type="caution">
    <text evidence="4">The sequence shown here is derived from an EMBL/GenBank/DDBJ whole genome shotgun (WGS) entry which is preliminary data.</text>
</comment>
<keyword evidence="1" id="KW-0560">Oxidoreductase</keyword>
<evidence type="ECO:0000313" key="4">
    <source>
        <dbReference type="EMBL" id="KUK87479.1"/>
    </source>
</evidence>
<reference evidence="5" key="1">
    <citation type="journal article" date="2015" name="MBio">
        <title>Genome-Resolved Metagenomic Analysis Reveals Roles for Candidate Phyla and Other Microbial Community Members in Biogeochemical Transformations in Oil Reservoirs.</title>
        <authorList>
            <person name="Hu P."/>
            <person name="Tom L."/>
            <person name="Singh A."/>
            <person name="Thomas B.C."/>
            <person name="Baker B.J."/>
            <person name="Piceno Y.M."/>
            <person name="Andersen G.L."/>
            <person name="Banfield J.F."/>
        </authorList>
    </citation>
    <scope>NUCLEOTIDE SEQUENCE [LARGE SCALE GENOMIC DNA]</scope>
</reference>
<evidence type="ECO:0000256" key="1">
    <source>
        <dbReference type="ARBA" id="ARBA00023002"/>
    </source>
</evidence>
<dbReference type="InterPro" id="IPR056798">
    <property type="entry name" value="ADH_Fe_C"/>
</dbReference>
<dbReference type="SUPFAM" id="SSF56796">
    <property type="entry name" value="Dehydroquinate synthase-like"/>
    <property type="match status" value="1"/>
</dbReference>
<dbReference type="GO" id="GO:0046872">
    <property type="term" value="F:metal ion binding"/>
    <property type="evidence" value="ECO:0007669"/>
    <property type="project" value="InterPro"/>
</dbReference>
<dbReference type="GO" id="GO:1990002">
    <property type="term" value="F:methylglyoxal reductase (NADPH) (acetol producing) activity"/>
    <property type="evidence" value="ECO:0007669"/>
    <property type="project" value="TreeGrafter"/>
</dbReference>
<dbReference type="GO" id="GO:0005829">
    <property type="term" value="C:cytosol"/>
    <property type="evidence" value="ECO:0007669"/>
    <property type="project" value="TreeGrafter"/>
</dbReference>
<gene>
    <name evidence="4" type="ORF">XE03_0646</name>
</gene>
<dbReference type="CDD" id="cd08187">
    <property type="entry name" value="BDH"/>
    <property type="match status" value="1"/>
</dbReference>
<dbReference type="Pfam" id="PF25137">
    <property type="entry name" value="ADH_Fe_C"/>
    <property type="match status" value="1"/>
</dbReference>
<dbReference type="FunFam" id="3.40.50.1970:FF:000003">
    <property type="entry name" value="Alcohol dehydrogenase, iron-containing"/>
    <property type="match status" value="1"/>
</dbReference>
<dbReference type="GO" id="GO:1990362">
    <property type="term" value="F:butanol dehydrogenase (NAD+) activity"/>
    <property type="evidence" value="ECO:0007669"/>
    <property type="project" value="InterPro"/>
</dbReference>
<evidence type="ECO:0000313" key="5">
    <source>
        <dbReference type="Proteomes" id="UP000053467"/>
    </source>
</evidence>
<proteinExistence type="predicted"/>
<name>A0A101I332_UNCT6</name>
<dbReference type="InterPro" id="IPR044731">
    <property type="entry name" value="BDH-like"/>
</dbReference>
<protein>
    <submittedName>
        <fullName evidence="4">NADH-dependent butanol dehydrogenase a</fullName>
    </submittedName>
</protein>
<dbReference type="PANTHER" id="PTHR43633">
    <property type="entry name" value="ALCOHOL DEHYDROGENASE YQHD"/>
    <property type="match status" value="1"/>
</dbReference>
<sequence length="383" mass="42968">MNNFIFYNPVKIVFGEDKFYNTSEYLKILGKKHLIIIGKGSVKKYGLLEKLESMIKENGSSYIILEGVKPNPVIEKVREGIEIAKKENVDSIVTLGGGSVIDTGKAIAAGYFYNGDPWDLFSKDIKIENALPLMVILTVSATGSEFNPISVIQNDALKHKIRIQGEKLFPKFSILDPKLTVTLPKDYTAFASVDIISHVLEGYFTSDDDNTPIQDGFTETIVKSVINSTFKVLNDPENVKERANIMWAAALGLSGITTAGIGKFKFENHLIEHALSALFDIPHGAGLSIVIPAWMKVNSEKYSRKFYLFGKNVFGIDGDKNYVVKKSIEELEKFFDDIKSPTRLSFYGIKDYEEIKKNVIECAPTRNLKIDYDYISKIIELMK</sequence>
<evidence type="ECO:0000259" key="3">
    <source>
        <dbReference type="Pfam" id="PF25137"/>
    </source>
</evidence>
<dbReference type="EMBL" id="LGGX01000004">
    <property type="protein sequence ID" value="KUK87479.1"/>
    <property type="molecule type" value="Genomic_DNA"/>
</dbReference>
<feature type="domain" description="Alcohol dehydrogenase iron-type/glycerol dehydrogenase GldA" evidence="2">
    <location>
        <begin position="9"/>
        <end position="177"/>
    </location>
</feature>
<dbReference type="GO" id="GO:0008106">
    <property type="term" value="F:alcohol dehydrogenase (NADP+) activity"/>
    <property type="evidence" value="ECO:0007669"/>
    <property type="project" value="TreeGrafter"/>
</dbReference>
<dbReference type="Proteomes" id="UP000053467">
    <property type="component" value="Unassembled WGS sequence"/>
</dbReference>
<evidence type="ECO:0000259" key="2">
    <source>
        <dbReference type="Pfam" id="PF00465"/>
    </source>
</evidence>
<dbReference type="InterPro" id="IPR001670">
    <property type="entry name" value="ADH_Fe/GldA"/>
</dbReference>
<accession>A0A101I332</accession>
<organism evidence="4 5">
    <name type="scientific">candidate division TA06 bacterium 34_109</name>
    <dbReference type="NCBI Taxonomy" id="1635277"/>
    <lineage>
        <taxon>Bacteria</taxon>
        <taxon>Bacteria division TA06</taxon>
    </lineage>
</organism>
<dbReference type="AlphaFoldDB" id="A0A101I332"/>
<dbReference type="Pfam" id="PF00465">
    <property type="entry name" value="Fe-ADH"/>
    <property type="match status" value="1"/>
</dbReference>
<dbReference type="Gene3D" id="1.20.1090.10">
    <property type="entry name" value="Dehydroquinate synthase-like - alpha domain"/>
    <property type="match status" value="1"/>
</dbReference>